<name>A0A1B0AFB0_GLOPL</name>
<dbReference type="Proteomes" id="UP000092445">
    <property type="component" value="Unassembled WGS sequence"/>
</dbReference>
<reference evidence="1" key="2">
    <citation type="submission" date="2020-05" db="UniProtKB">
        <authorList>
            <consortium name="EnsemblMetazoa"/>
        </authorList>
    </citation>
    <scope>IDENTIFICATION</scope>
    <source>
        <strain evidence="1">IAEA</strain>
    </source>
</reference>
<accession>A0A1B0AFB0</accession>
<evidence type="ECO:0000313" key="1">
    <source>
        <dbReference type="EnsemblMetazoa" id="GPAI043916-PA"/>
    </source>
</evidence>
<evidence type="ECO:0000313" key="2">
    <source>
        <dbReference type="Proteomes" id="UP000092445"/>
    </source>
</evidence>
<protein>
    <submittedName>
        <fullName evidence="1">Uncharacterized protein</fullName>
    </submittedName>
</protein>
<proteinExistence type="predicted"/>
<reference evidence="2" key="1">
    <citation type="submission" date="2014-03" db="EMBL/GenBank/DDBJ databases">
        <authorList>
            <person name="Aksoy S."/>
            <person name="Warren W."/>
            <person name="Wilson R.K."/>
        </authorList>
    </citation>
    <scope>NUCLEOTIDE SEQUENCE [LARGE SCALE GENOMIC DNA]</scope>
    <source>
        <strain evidence="2">IAEA</strain>
    </source>
</reference>
<sequence length="104" mass="10961">MICAIFRFRCINCEDHYLALPNIFLGLAGAVPPSKPESLLLVLIRIIEEAFNLFGSSLAVLFVCNSSSYSSDVVHSSLVSVSSVEPLSSLSLSSSLSSSSSSSG</sequence>
<dbReference type="EnsemblMetazoa" id="GPAI043916-RA">
    <property type="protein sequence ID" value="GPAI043916-PA"/>
    <property type="gene ID" value="GPAI043916"/>
</dbReference>
<dbReference type="VEuPathDB" id="VectorBase:GPAI043916"/>
<keyword evidence="2" id="KW-1185">Reference proteome</keyword>
<organism evidence="1 2">
    <name type="scientific">Glossina pallidipes</name>
    <name type="common">Tsetse fly</name>
    <dbReference type="NCBI Taxonomy" id="7398"/>
    <lineage>
        <taxon>Eukaryota</taxon>
        <taxon>Metazoa</taxon>
        <taxon>Ecdysozoa</taxon>
        <taxon>Arthropoda</taxon>
        <taxon>Hexapoda</taxon>
        <taxon>Insecta</taxon>
        <taxon>Pterygota</taxon>
        <taxon>Neoptera</taxon>
        <taxon>Endopterygota</taxon>
        <taxon>Diptera</taxon>
        <taxon>Brachycera</taxon>
        <taxon>Muscomorpha</taxon>
        <taxon>Hippoboscoidea</taxon>
        <taxon>Glossinidae</taxon>
        <taxon>Glossina</taxon>
    </lineage>
</organism>
<dbReference type="AlphaFoldDB" id="A0A1B0AFB0"/>